<name>A0AAJ1A5Z3_RHILE</name>
<protein>
    <submittedName>
        <fullName evidence="2">Helix-turn-helix domain-containing protein</fullName>
    </submittedName>
</protein>
<dbReference type="SUPFAM" id="SSF47413">
    <property type="entry name" value="lambda repressor-like DNA-binding domains"/>
    <property type="match status" value="1"/>
</dbReference>
<dbReference type="Gene3D" id="1.10.260.40">
    <property type="entry name" value="lambda repressor-like DNA-binding domains"/>
    <property type="match status" value="1"/>
</dbReference>
<sequence>MGKKQDIVQYIETAAGERLAVIPEAEYQRMVEAFEDRLDVEAAREILARIKDGTEEVIPAEFVNRLLDGENTVKVWREFREMTVDELAEKAGIGVSDLSAIETGECDGSFGSINKIAAALRVSVDELA</sequence>
<gene>
    <name evidence="2" type="ORF">HFO42_07015</name>
</gene>
<dbReference type="CDD" id="cd00093">
    <property type="entry name" value="HTH_XRE"/>
    <property type="match status" value="1"/>
</dbReference>
<dbReference type="SMART" id="SM00530">
    <property type="entry name" value="HTH_XRE"/>
    <property type="match status" value="1"/>
</dbReference>
<dbReference type="GO" id="GO:0003677">
    <property type="term" value="F:DNA binding"/>
    <property type="evidence" value="ECO:0007669"/>
    <property type="project" value="InterPro"/>
</dbReference>
<dbReference type="Pfam" id="PF13560">
    <property type="entry name" value="HTH_31"/>
    <property type="match status" value="1"/>
</dbReference>
<proteinExistence type="predicted"/>
<evidence type="ECO:0000313" key="3">
    <source>
        <dbReference type="Proteomes" id="UP000825699"/>
    </source>
</evidence>
<feature type="domain" description="HTH cro/C1-type" evidence="1">
    <location>
        <begin position="73"/>
        <end position="127"/>
    </location>
</feature>
<evidence type="ECO:0000259" key="1">
    <source>
        <dbReference type="PROSITE" id="PS50943"/>
    </source>
</evidence>
<organism evidence="2 3">
    <name type="scientific">Rhizobium leguminosarum</name>
    <dbReference type="NCBI Taxonomy" id="384"/>
    <lineage>
        <taxon>Bacteria</taxon>
        <taxon>Pseudomonadati</taxon>
        <taxon>Pseudomonadota</taxon>
        <taxon>Alphaproteobacteria</taxon>
        <taxon>Hyphomicrobiales</taxon>
        <taxon>Rhizobiaceae</taxon>
        <taxon>Rhizobium/Agrobacterium group</taxon>
        <taxon>Rhizobium</taxon>
    </lineage>
</organism>
<dbReference type="PROSITE" id="PS50943">
    <property type="entry name" value="HTH_CROC1"/>
    <property type="match status" value="1"/>
</dbReference>
<dbReference type="InterPro" id="IPR010982">
    <property type="entry name" value="Lambda_DNA-bd_dom_sf"/>
</dbReference>
<dbReference type="AlphaFoldDB" id="A0AAJ1A5Z3"/>
<dbReference type="InterPro" id="IPR001387">
    <property type="entry name" value="Cro/C1-type_HTH"/>
</dbReference>
<reference evidence="2" key="1">
    <citation type="submission" date="2020-04" db="EMBL/GenBank/DDBJ databases">
        <title>Global-level population genomics supports evidence of horizontal gene transfer on evolution of Rhizobia in Lentils.</title>
        <authorList>
            <person name="Gai Y."/>
            <person name="Cook D."/>
            <person name="Riely B."/>
        </authorList>
    </citation>
    <scope>NUCLEOTIDE SEQUENCE</scope>
    <source>
        <strain evidence="2">Derici101B</strain>
    </source>
</reference>
<accession>A0AAJ1A5Z3</accession>
<comment type="caution">
    <text evidence="2">The sequence shown here is derived from an EMBL/GenBank/DDBJ whole genome shotgun (WGS) entry which is preliminary data.</text>
</comment>
<evidence type="ECO:0000313" key="2">
    <source>
        <dbReference type="EMBL" id="MBY5627867.1"/>
    </source>
</evidence>
<dbReference type="EMBL" id="JAAXEP010000003">
    <property type="protein sequence ID" value="MBY5627867.1"/>
    <property type="molecule type" value="Genomic_DNA"/>
</dbReference>
<dbReference type="Proteomes" id="UP000825699">
    <property type="component" value="Unassembled WGS sequence"/>
</dbReference>